<comment type="caution">
    <text evidence="3">The sequence shown here is derived from an EMBL/GenBank/DDBJ whole genome shotgun (WGS) entry which is preliminary data.</text>
</comment>
<evidence type="ECO:0000313" key="4">
    <source>
        <dbReference type="Proteomes" id="UP000314251"/>
    </source>
</evidence>
<protein>
    <submittedName>
        <fullName evidence="3">Collagen-like protein</fullName>
    </submittedName>
</protein>
<keyword evidence="2" id="KW-1133">Transmembrane helix</keyword>
<accession>A0A5N6AHP9</accession>
<feature type="compositionally biased region" description="Low complexity" evidence="1">
    <location>
        <begin position="145"/>
        <end position="157"/>
    </location>
</feature>
<feature type="compositionally biased region" description="Polar residues" evidence="1">
    <location>
        <begin position="175"/>
        <end position="187"/>
    </location>
</feature>
<evidence type="ECO:0000256" key="1">
    <source>
        <dbReference type="SAM" id="MobiDB-lite"/>
    </source>
</evidence>
<feature type="compositionally biased region" description="Gly residues" evidence="1">
    <location>
        <begin position="108"/>
        <end position="117"/>
    </location>
</feature>
<proteinExistence type="predicted"/>
<feature type="region of interest" description="Disordered" evidence="1">
    <location>
        <begin position="56"/>
        <end position="215"/>
    </location>
</feature>
<dbReference type="RefSeq" id="WP_139667232.1">
    <property type="nucleotide sequence ID" value="NZ_VDLY02000005.1"/>
</dbReference>
<keyword evidence="4" id="KW-1185">Reference proteome</keyword>
<dbReference type="Pfam" id="PF01391">
    <property type="entry name" value="Collagen"/>
    <property type="match status" value="1"/>
</dbReference>
<dbReference type="EMBL" id="VDLY02000005">
    <property type="protein sequence ID" value="KAB8167068.1"/>
    <property type="molecule type" value="Genomic_DNA"/>
</dbReference>
<feature type="compositionally biased region" description="Low complexity" evidence="1">
    <location>
        <begin position="164"/>
        <end position="174"/>
    </location>
</feature>
<dbReference type="AlphaFoldDB" id="A0A5N6AHP9"/>
<gene>
    <name evidence="3" type="ORF">FH607_009200</name>
</gene>
<sequence>MRPTRRPRRADLGYALGVVGAVAVLAWIVVTMQGLADDLRAANTARDALAAQVQRLGGDPVAGPPGSRGEAGDVGPPGERGPTGPQGPRGLPGEDGAPGDDGADGPAGEPGGDGEPGAAGTPGTDGATGPPGPQGPAGEPGPAGPSGEQGPAGERGPAGPPPTSWTWTGPDGTTYRCTPVSSGSTDYACSPTSTPETPPTGGGLLGALDPARRQW</sequence>
<reference evidence="3" key="1">
    <citation type="submission" date="2019-10" db="EMBL/GenBank/DDBJ databases">
        <title>Nonomuraea sp. nov., isolated from Phyllanthus amarus.</title>
        <authorList>
            <person name="Klykleung N."/>
            <person name="Tanasupawat S."/>
        </authorList>
    </citation>
    <scope>NUCLEOTIDE SEQUENCE [LARGE SCALE GENOMIC DNA]</scope>
    <source>
        <strain evidence="3">3MP-10</strain>
    </source>
</reference>
<organism evidence="3 4">
    <name type="scientific">Streptomyces mimosae</name>
    <dbReference type="NCBI Taxonomy" id="2586635"/>
    <lineage>
        <taxon>Bacteria</taxon>
        <taxon>Bacillati</taxon>
        <taxon>Actinomycetota</taxon>
        <taxon>Actinomycetes</taxon>
        <taxon>Kitasatosporales</taxon>
        <taxon>Streptomycetaceae</taxon>
        <taxon>Streptomyces</taxon>
    </lineage>
</organism>
<dbReference type="OrthoDB" id="4338631at2"/>
<feature type="compositionally biased region" description="Low complexity" evidence="1">
    <location>
        <begin position="118"/>
        <end position="128"/>
    </location>
</feature>
<dbReference type="PANTHER" id="PTHR24637">
    <property type="entry name" value="COLLAGEN"/>
    <property type="match status" value="1"/>
</dbReference>
<evidence type="ECO:0000256" key="2">
    <source>
        <dbReference type="SAM" id="Phobius"/>
    </source>
</evidence>
<feature type="transmembrane region" description="Helical" evidence="2">
    <location>
        <begin position="12"/>
        <end position="30"/>
    </location>
</feature>
<dbReference type="Proteomes" id="UP000314251">
    <property type="component" value="Unassembled WGS sequence"/>
</dbReference>
<keyword evidence="2" id="KW-0472">Membrane</keyword>
<evidence type="ECO:0000313" key="3">
    <source>
        <dbReference type="EMBL" id="KAB8167068.1"/>
    </source>
</evidence>
<dbReference type="PANTHER" id="PTHR24637:SF428">
    <property type="entry name" value="SCAVENGER RECEPTOR CLASS A MEMBER 3"/>
    <property type="match status" value="1"/>
</dbReference>
<dbReference type="InterPro" id="IPR008160">
    <property type="entry name" value="Collagen"/>
</dbReference>
<name>A0A5N6AHP9_9ACTN</name>
<keyword evidence="2" id="KW-0812">Transmembrane</keyword>